<protein>
    <submittedName>
        <fullName evidence="1">Uncharacterized protein</fullName>
    </submittedName>
</protein>
<gene>
    <name evidence="1" type="ORF">C8035_v002999</name>
</gene>
<reference evidence="1 2" key="1">
    <citation type="submission" date="2018-11" db="EMBL/GenBank/DDBJ databases">
        <title>Genome sequence and assembly of Colletotrichum spinosum.</title>
        <authorList>
            <person name="Gan P."/>
            <person name="Shirasu K."/>
        </authorList>
    </citation>
    <scope>NUCLEOTIDE SEQUENCE [LARGE SCALE GENOMIC DNA]</scope>
    <source>
        <strain evidence="1 2">CBS 515.97</strain>
    </source>
</reference>
<proteinExistence type="predicted"/>
<name>A0A4R8PWD3_9PEZI</name>
<comment type="caution">
    <text evidence="1">The sequence shown here is derived from an EMBL/GenBank/DDBJ whole genome shotgun (WGS) entry which is preliminary data.</text>
</comment>
<evidence type="ECO:0000313" key="2">
    <source>
        <dbReference type="Proteomes" id="UP000295083"/>
    </source>
</evidence>
<dbReference type="AlphaFoldDB" id="A0A4R8PWD3"/>
<accession>A0A4R8PWD3</accession>
<dbReference type="EMBL" id="QAPG01010709">
    <property type="protein sequence ID" value="TDZ13923.1"/>
    <property type="molecule type" value="Genomic_DNA"/>
</dbReference>
<organism evidence="1 2">
    <name type="scientific">Colletotrichum spinosum</name>
    <dbReference type="NCBI Taxonomy" id="1347390"/>
    <lineage>
        <taxon>Eukaryota</taxon>
        <taxon>Fungi</taxon>
        <taxon>Dikarya</taxon>
        <taxon>Ascomycota</taxon>
        <taxon>Pezizomycotina</taxon>
        <taxon>Sordariomycetes</taxon>
        <taxon>Hypocreomycetidae</taxon>
        <taxon>Glomerellales</taxon>
        <taxon>Glomerellaceae</taxon>
        <taxon>Colletotrichum</taxon>
        <taxon>Colletotrichum orbiculare species complex</taxon>
    </lineage>
</organism>
<sequence length="185" mass="20957">MAAQNPSSNSNQEITVMWKGHKPKQQFKAEITLKACWMTLLQQNGGVPTDFVVRAPLHDTTRTGRGFKKDDWHVTASFKPRKTTISTAHGYTTGEYDSDVVRSTVRAGIPANACNVNGVEIWPSGKGHLVEVYTIGFFESLLEKNWDEDIAKAIKAKEEREKRRRGMFRTQDLRSGLKTIFEKKE</sequence>
<dbReference type="Proteomes" id="UP000295083">
    <property type="component" value="Unassembled WGS sequence"/>
</dbReference>
<keyword evidence="2" id="KW-1185">Reference proteome</keyword>
<evidence type="ECO:0000313" key="1">
    <source>
        <dbReference type="EMBL" id="TDZ13923.1"/>
    </source>
</evidence>